<dbReference type="InterPro" id="IPR029058">
    <property type="entry name" value="AB_hydrolase_fold"/>
</dbReference>
<dbReference type="InterPro" id="IPR002925">
    <property type="entry name" value="Dienelactn_hydro"/>
</dbReference>
<keyword evidence="1" id="KW-1133">Transmembrane helix</keyword>
<proteinExistence type="predicted"/>
<dbReference type="GO" id="GO:0016787">
    <property type="term" value="F:hydrolase activity"/>
    <property type="evidence" value="ECO:0007669"/>
    <property type="project" value="InterPro"/>
</dbReference>
<evidence type="ECO:0000259" key="2">
    <source>
        <dbReference type="Pfam" id="PF01738"/>
    </source>
</evidence>
<feature type="domain" description="Dienelactone hydrolase" evidence="2">
    <location>
        <begin position="8"/>
        <end position="182"/>
    </location>
</feature>
<evidence type="ECO:0000313" key="3">
    <source>
        <dbReference type="EMBL" id="MPL86040.1"/>
    </source>
</evidence>
<dbReference type="InterPro" id="IPR051049">
    <property type="entry name" value="Dienelactone_hydrolase-like"/>
</dbReference>
<name>A0A644V3Y0_9ZZZZ</name>
<dbReference type="EMBL" id="VSSQ01000215">
    <property type="protein sequence ID" value="MPL86040.1"/>
    <property type="molecule type" value="Genomic_DNA"/>
</dbReference>
<keyword evidence="1" id="KW-0812">Transmembrane</keyword>
<comment type="caution">
    <text evidence="3">The sequence shown here is derived from an EMBL/GenBank/DDBJ whole genome shotgun (WGS) entry which is preliminary data.</text>
</comment>
<dbReference type="PANTHER" id="PTHR46623:SF6">
    <property type="entry name" value="ALPHA_BETA-HYDROLASES SUPERFAMILY PROTEIN"/>
    <property type="match status" value="1"/>
</dbReference>
<reference evidence="3" key="1">
    <citation type="submission" date="2019-08" db="EMBL/GenBank/DDBJ databases">
        <authorList>
            <person name="Kucharzyk K."/>
            <person name="Murdoch R.W."/>
            <person name="Higgins S."/>
            <person name="Loffler F."/>
        </authorList>
    </citation>
    <scope>NUCLEOTIDE SEQUENCE</scope>
</reference>
<gene>
    <name evidence="3" type="ORF">SDC9_32016</name>
</gene>
<protein>
    <recommendedName>
        <fullName evidence="2">Dienelactone hydrolase domain-containing protein</fullName>
    </recommendedName>
</protein>
<dbReference type="PANTHER" id="PTHR46623">
    <property type="entry name" value="CARBOXYMETHYLENEBUTENOLIDASE-RELATED"/>
    <property type="match status" value="1"/>
</dbReference>
<feature type="transmembrane region" description="Helical" evidence="1">
    <location>
        <begin position="88"/>
        <end position="109"/>
    </location>
</feature>
<dbReference type="Pfam" id="PF01738">
    <property type="entry name" value="DLH"/>
    <property type="match status" value="1"/>
</dbReference>
<dbReference type="AlphaFoldDB" id="A0A644V3Y0"/>
<keyword evidence="1" id="KW-0472">Membrane</keyword>
<sequence>MKEYKNGNEAAIIILHEIYGINRFIEEVCIQYHNDGFDVFCPQLLGKENFPYEESSSAYAYFFNEVGFDVYKKIEEQIKHLKLFYKKVFVLGFSVGATIAWLCSATSLADGIICCYGSRIRDYLQVEPCCQVLLLFAEYDSFNVQEVVSDFKNKKNITVFSLAAHHGFLDKYNKYYDEKEANIAAVLIRKAMKKPTI</sequence>
<evidence type="ECO:0000256" key="1">
    <source>
        <dbReference type="SAM" id="Phobius"/>
    </source>
</evidence>
<dbReference type="SUPFAM" id="SSF53474">
    <property type="entry name" value="alpha/beta-Hydrolases"/>
    <property type="match status" value="1"/>
</dbReference>
<organism evidence="3">
    <name type="scientific">bioreactor metagenome</name>
    <dbReference type="NCBI Taxonomy" id="1076179"/>
    <lineage>
        <taxon>unclassified sequences</taxon>
        <taxon>metagenomes</taxon>
        <taxon>ecological metagenomes</taxon>
    </lineage>
</organism>
<dbReference type="Gene3D" id="3.40.50.1820">
    <property type="entry name" value="alpha/beta hydrolase"/>
    <property type="match status" value="1"/>
</dbReference>
<accession>A0A644V3Y0</accession>